<evidence type="ECO:0000256" key="1">
    <source>
        <dbReference type="ARBA" id="ARBA00007228"/>
    </source>
</evidence>
<dbReference type="CDD" id="cd18109">
    <property type="entry name" value="SpoU-like_RNA-MTase"/>
    <property type="match status" value="1"/>
</dbReference>
<dbReference type="PANTHER" id="PTHR43191">
    <property type="entry name" value="RRNA METHYLTRANSFERASE 3"/>
    <property type="match status" value="1"/>
</dbReference>
<dbReference type="SUPFAM" id="SSF55315">
    <property type="entry name" value="L30e-like"/>
    <property type="match status" value="1"/>
</dbReference>
<comment type="caution">
    <text evidence="6">The sequence shown here is derived from an EMBL/GenBank/DDBJ whole genome shotgun (WGS) entry which is preliminary data.</text>
</comment>
<evidence type="ECO:0000256" key="2">
    <source>
        <dbReference type="ARBA" id="ARBA00022603"/>
    </source>
</evidence>
<dbReference type="InterPro" id="IPR029064">
    <property type="entry name" value="Ribosomal_eL30-like_sf"/>
</dbReference>
<organism evidence="6 7">
    <name type="scientific">Planktosalinus lacus</name>
    <dbReference type="NCBI Taxonomy" id="1526573"/>
    <lineage>
        <taxon>Bacteria</taxon>
        <taxon>Pseudomonadati</taxon>
        <taxon>Bacteroidota</taxon>
        <taxon>Flavobacteriia</taxon>
        <taxon>Flavobacteriales</taxon>
        <taxon>Flavobacteriaceae</taxon>
        <taxon>Planktosalinus</taxon>
    </lineage>
</organism>
<comment type="similarity">
    <text evidence="1">Belongs to the class IV-like SAM-binding methyltransferase superfamily. RNA methyltransferase TrmH family.</text>
</comment>
<evidence type="ECO:0000259" key="5">
    <source>
        <dbReference type="Pfam" id="PF22435"/>
    </source>
</evidence>
<dbReference type="GO" id="GO:0008173">
    <property type="term" value="F:RNA methyltransferase activity"/>
    <property type="evidence" value="ECO:0007669"/>
    <property type="project" value="InterPro"/>
</dbReference>
<evidence type="ECO:0000313" key="6">
    <source>
        <dbReference type="EMBL" id="GGD88999.1"/>
    </source>
</evidence>
<dbReference type="SUPFAM" id="SSF75217">
    <property type="entry name" value="alpha/beta knot"/>
    <property type="match status" value="1"/>
</dbReference>
<dbReference type="Pfam" id="PF00588">
    <property type="entry name" value="SpoU_methylase"/>
    <property type="match status" value="1"/>
</dbReference>
<keyword evidence="2 6" id="KW-0489">Methyltransferase</keyword>
<dbReference type="PANTHER" id="PTHR43191:SF2">
    <property type="entry name" value="RRNA METHYLTRANSFERASE 3, MITOCHONDRIAL"/>
    <property type="match status" value="1"/>
</dbReference>
<dbReference type="InterPro" id="IPR001537">
    <property type="entry name" value="SpoU_MeTrfase"/>
</dbReference>
<dbReference type="InterPro" id="IPR051259">
    <property type="entry name" value="rRNA_Methyltransferase"/>
</dbReference>
<dbReference type="InterPro" id="IPR029026">
    <property type="entry name" value="tRNA_m1G_MTases_N"/>
</dbReference>
<evidence type="ECO:0000256" key="3">
    <source>
        <dbReference type="ARBA" id="ARBA00022679"/>
    </source>
</evidence>
<evidence type="ECO:0000313" key="7">
    <source>
        <dbReference type="Proteomes" id="UP000652231"/>
    </source>
</evidence>
<proteinExistence type="inferred from homology"/>
<dbReference type="RefSeq" id="WP_188440376.1">
    <property type="nucleotide sequence ID" value="NZ_BMGK01000004.1"/>
</dbReference>
<keyword evidence="3" id="KW-0808">Transferase</keyword>
<feature type="domain" description="MRM3-like substrate binding" evidence="5">
    <location>
        <begin position="5"/>
        <end position="82"/>
    </location>
</feature>
<feature type="domain" description="tRNA/rRNA methyltransferase SpoU type" evidence="4">
    <location>
        <begin position="97"/>
        <end position="235"/>
    </location>
</feature>
<dbReference type="Pfam" id="PF22435">
    <property type="entry name" value="MRM3-like_sub_bind"/>
    <property type="match status" value="1"/>
</dbReference>
<gene>
    <name evidence="6" type="ORF">GCM10011312_11090</name>
</gene>
<sequence>MVSKSQIKLITSLQQKKFRIKHQLFFVEGTKVIQEFYQAGWKLHSLFATSLISGLPESKTTEVSPTDLKKISVLKSPNTALAVFEISASKSYSNKGIQVALNDVRDPGNLGTIIRLCDWFGVQQLICSSDTVDCYNPKVLQASMGSLARVNVVYKELDAFFTNENSLPVYGAFMDGQSVYEEQLPSDAIILMGNEGKGISVELEPFLTKKISIPQFGNSKETESLNVAMATSILLSEFHRSIGK</sequence>
<keyword evidence="7" id="KW-1185">Reference proteome</keyword>
<evidence type="ECO:0000259" key="4">
    <source>
        <dbReference type="Pfam" id="PF00588"/>
    </source>
</evidence>
<protein>
    <submittedName>
        <fullName evidence="6">RNA methyltransferase</fullName>
    </submittedName>
</protein>
<dbReference type="Gene3D" id="3.40.1280.10">
    <property type="match status" value="1"/>
</dbReference>
<name>A0A8J2V8L6_9FLAO</name>
<dbReference type="EMBL" id="BMGK01000004">
    <property type="protein sequence ID" value="GGD88999.1"/>
    <property type="molecule type" value="Genomic_DNA"/>
</dbReference>
<dbReference type="GO" id="GO:0003723">
    <property type="term" value="F:RNA binding"/>
    <property type="evidence" value="ECO:0007669"/>
    <property type="project" value="InterPro"/>
</dbReference>
<reference evidence="6" key="1">
    <citation type="journal article" date="2014" name="Int. J. Syst. Evol. Microbiol.">
        <title>Complete genome sequence of Corynebacterium casei LMG S-19264T (=DSM 44701T), isolated from a smear-ripened cheese.</title>
        <authorList>
            <consortium name="US DOE Joint Genome Institute (JGI-PGF)"/>
            <person name="Walter F."/>
            <person name="Albersmeier A."/>
            <person name="Kalinowski J."/>
            <person name="Ruckert C."/>
        </authorList>
    </citation>
    <scope>NUCLEOTIDE SEQUENCE</scope>
    <source>
        <strain evidence="6">CGMCC 1.12924</strain>
    </source>
</reference>
<dbReference type="InterPro" id="IPR053888">
    <property type="entry name" value="MRM3-like_sub_bind"/>
</dbReference>
<dbReference type="GO" id="GO:0006396">
    <property type="term" value="P:RNA processing"/>
    <property type="evidence" value="ECO:0007669"/>
    <property type="project" value="InterPro"/>
</dbReference>
<dbReference type="Gene3D" id="3.30.1330.30">
    <property type="match status" value="1"/>
</dbReference>
<reference evidence="6" key="2">
    <citation type="submission" date="2020-09" db="EMBL/GenBank/DDBJ databases">
        <authorList>
            <person name="Sun Q."/>
            <person name="Zhou Y."/>
        </authorList>
    </citation>
    <scope>NUCLEOTIDE SEQUENCE</scope>
    <source>
        <strain evidence="6">CGMCC 1.12924</strain>
    </source>
</reference>
<dbReference type="Proteomes" id="UP000652231">
    <property type="component" value="Unassembled WGS sequence"/>
</dbReference>
<dbReference type="AlphaFoldDB" id="A0A8J2V8L6"/>
<accession>A0A8J2V8L6</accession>
<dbReference type="InterPro" id="IPR029028">
    <property type="entry name" value="Alpha/beta_knot_MTases"/>
</dbReference>
<dbReference type="GO" id="GO:0032259">
    <property type="term" value="P:methylation"/>
    <property type="evidence" value="ECO:0007669"/>
    <property type="project" value="UniProtKB-KW"/>
</dbReference>